<evidence type="ECO:0000313" key="2">
    <source>
        <dbReference type="Proteomes" id="UP000077623"/>
    </source>
</evidence>
<keyword evidence="2" id="KW-1185">Reference proteome</keyword>
<accession>A0A1A9QBA8</accession>
<evidence type="ECO:0000313" key="1">
    <source>
        <dbReference type="EMBL" id="OAL09737.1"/>
    </source>
</evidence>
<dbReference type="RefSeq" id="WP_187150725.1">
    <property type="nucleotide sequence ID" value="NZ_LWUJ01000016.1"/>
</dbReference>
<gene>
    <name evidence="1" type="ORF">A6V39_05440</name>
</gene>
<dbReference type="Proteomes" id="UP000077623">
    <property type="component" value="Unassembled WGS sequence"/>
</dbReference>
<sequence>MFWSLKKVLIASSVLATGGGGGWAIYDALKKDVETIRKARVKDNAFWDAKIKVLEKKLVALNERGDHHYNELVEKIAPNGQKVVFALDSNKSKKSFYSDHETQQRQILEQFCEDKARRDNVDRVITVELCD</sequence>
<organism evidence="1 2">
    <name type="scientific">Candidatus Mycoplasma haematobovis</name>
    <dbReference type="NCBI Taxonomy" id="432608"/>
    <lineage>
        <taxon>Bacteria</taxon>
        <taxon>Bacillati</taxon>
        <taxon>Mycoplasmatota</taxon>
        <taxon>Mollicutes</taxon>
        <taxon>Mycoplasmataceae</taxon>
        <taxon>Mycoplasma</taxon>
    </lineage>
</organism>
<protein>
    <submittedName>
        <fullName evidence="1">Uncharacterized protein</fullName>
    </submittedName>
</protein>
<comment type="caution">
    <text evidence="1">The sequence shown here is derived from an EMBL/GenBank/DDBJ whole genome shotgun (WGS) entry which is preliminary data.</text>
</comment>
<dbReference type="EMBL" id="LWUJ01000016">
    <property type="protein sequence ID" value="OAL09737.1"/>
    <property type="molecule type" value="Genomic_DNA"/>
</dbReference>
<dbReference type="AlphaFoldDB" id="A0A1A9QBA8"/>
<reference evidence="2" key="1">
    <citation type="submission" date="2016-04" db="EMBL/GenBank/DDBJ databases">
        <authorList>
            <person name="Quiroz-Castaneda R.E."/>
            <person name="Martinez-Ocampo F."/>
        </authorList>
    </citation>
    <scope>NUCLEOTIDE SEQUENCE [LARGE SCALE GENOMIC DNA]</scope>
    <source>
        <strain evidence="2">INIFAP01</strain>
    </source>
</reference>
<proteinExistence type="predicted"/>
<name>A0A1A9QBA8_9MOLU</name>